<accession>A0A0G0LYM6</accession>
<dbReference type="STRING" id="1618574.UT24_C0054G0007"/>
<sequence length="161" mass="18694">MSLKKLNNLKYFTEETILYEIGDKPHESIVLMLGRIISLLKNTPLSTQQIDQLHSVVAQHLLPVLDAKKNIKQTDLPMKEDDEASLSDYGEDFDYIDERLYRTREMLNQVRKEITVRGLRSGLSLTEVGYKDIKQTLSAHEVALREIDRTISKLFRNYQGR</sequence>
<dbReference type="Proteomes" id="UP000033881">
    <property type="component" value="Unassembled WGS sequence"/>
</dbReference>
<proteinExistence type="predicted"/>
<gene>
    <name evidence="1" type="ORF">UT24_C0054G0007</name>
</gene>
<organism evidence="1 2">
    <name type="scientific">Candidatus Woesebacteria bacterium GW2011_GWB1_39_12</name>
    <dbReference type="NCBI Taxonomy" id="1618574"/>
    <lineage>
        <taxon>Bacteria</taxon>
        <taxon>Candidatus Woeseibacteriota</taxon>
    </lineage>
</organism>
<name>A0A0G0LYM6_9BACT</name>
<comment type="caution">
    <text evidence="1">The sequence shown here is derived from an EMBL/GenBank/DDBJ whole genome shotgun (WGS) entry which is preliminary data.</text>
</comment>
<protein>
    <submittedName>
        <fullName evidence="1">Uncharacterized protein</fullName>
    </submittedName>
</protein>
<dbReference type="AlphaFoldDB" id="A0A0G0LYM6"/>
<reference evidence="1 2" key="1">
    <citation type="journal article" date="2015" name="Nature">
        <title>rRNA introns, odd ribosomes, and small enigmatic genomes across a large radiation of phyla.</title>
        <authorList>
            <person name="Brown C.T."/>
            <person name="Hug L.A."/>
            <person name="Thomas B.C."/>
            <person name="Sharon I."/>
            <person name="Castelle C.J."/>
            <person name="Singh A."/>
            <person name="Wilkins M.J."/>
            <person name="Williams K.H."/>
            <person name="Banfield J.F."/>
        </authorList>
    </citation>
    <scope>NUCLEOTIDE SEQUENCE [LARGE SCALE GENOMIC DNA]</scope>
</reference>
<evidence type="ECO:0000313" key="1">
    <source>
        <dbReference type="EMBL" id="KKQ97053.1"/>
    </source>
</evidence>
<dbReference type="EMBL" id="LBWB01000054">
    <property type="protein sequence ID" value="KKQ97053.1"/>
    <property type="molecule type" value="Genomic_DNA"/>
</dbReference>
<evidence type="ECO:0000313" key="2">
    <source>
        <dbReference type="Proteomes" id="UP000033881"/>
    </source>
</evidence>